<name>A0AAE3ZFZ8_9ACTN</name>
<evidence type="ECO:0000313" key="2">
    <source>
        <dbReference type="Proteomes" id="UP001180845"/>
    </source>
</evidence>
<dbReference type="RefSeq" id="WP_310275340.1">
    <property type="nucleotide sequence ID" value="NZ_JAVDXW010000001.1"/>
</dbReference>
<dbReference type="EMBL" id="JAVDXW010000001">
    <property type="protein sequence ID" value="MDR7303196.1"/>
    <property type="molecule type" value="Genomic_DNA"/>
</dbReference>
<dbReference type="AlphaFoldDB" id="A0AAE3ZFZ8"/>
<protein>
    <submittedName>
        <fullName evidence="1">GGDEF domain-containing protein</fullName>
    </submittedName>
</protein>
<evidence type="ECO:0000313" key="1">
    <source>
        <dbReference type="EMBL" id="MDR7303196.1"/>
    </source>
</evidence>
<sequence length="115" mass="12339">MTAAHNSSNETRAELADRVAETVLQHPSVLRLHGGEFGVIATPLPGRRVTGVRTGAPGEPIEVSVTLRLDRPLPEIISELRHRVAMVAGDVAIDITVSDVVTTEEEHGTEREADS</sequence>
<gene>
    <name evidence="1" type="ORF">JOF55_003377</name>
</gene>
<reference evidence="1" key="1">
    <citation type="submission" date="2023-07" db="EMBL/GenBank/DDBJ databases">
        <title>Sequencing the genomes of 1000 actinobacteria strains.</title>
        <authorList>
            <person name="Klenk H.-P."/>
        </authorList>
    </citation>
    <scope>NUCLEOTIDE SEQUENCE</scope>
    <source>
        <strain evidence="1">DSM 45977</strain>
    </source>
</reference>
<comment type="caution">
    <text evidence="1">The sequence shown here is derived from an EMBL/GenBank/DDBJ whole genome shotgun (WGS) entry which is preliminary data.</text>
</comment>
<organism evidence="1 2">
    <name type="scientific">Haloactinomyces albus</name>
    <dbReference type="NCBI Taxonomy" id="1352928"/>
    <lineage>
        <taxon>Bacteria</taxon>
        <taxon>Bacillati</taxon>
        <taxon>Actinomycetota</taxon>
        <taxon>Actinomycetes</taxon>
        <taxon>Actinopolysporales</taxon>
        <taxon>Actinopolysporaceae</taxon>
        <taxon>Haloactinomyces</taxon>
    </lineage>
</organism>
<proteinExistence type="predicted"/>
<keyword evidence="2" id="KW-1185">Reference proteome</keyword>
<accession>A0AAE3ZFZ8</accession>
<dbReference type="Proteomes" id="UP001180845">
    <property type="component" value="Unassembled WGS sequence"/>
</dbReference>